<dbReference type="PIRSF" id="PIRSF037016">
    <property type="entry name" value="Pseudouridin_synth_euk_prd"/>
    <property type="match status" value="1"/>
</dbReference>
<dbReference type="InterPro" id="IPR020103">
    <property type="entry name" value="PsdUridine_synth_cat_dom_sf"/>
</dbReference>
<keyword evidence="3" id="KW-0413">Isomerase</keyword>
<dbReference type="GO" id="GO:0009982">
    <property type="term" value="F:pseudouridine synthase activity"/>
    <property type="evidence" value="ECO:0007669"/>
    <property type="project" value="InterPro"/>
</dbReference>
<dbReference type="AlphaFoldDB" id="A0A1L7X2L8"/>
<gene>
    <name evidence="6" type="ORF">PAC_09155</name>
</gene>
<name>A0A1L7X2L8_9HELO</name>
<dbReference type="GO" id="GO:0003723">
    <property type="term" value="F:RNA binding"/>
    <property type="evidence" value="ECO:0007669"/>
    <property type="project" value="InterPro"/>
</dbReference>
<dbReference type="OrthoDB" id="447290at2759"/>
<feature type="region of interest" description="Disordered" evidence="4">
    <location>
        <begin position="239"/>
        <end position="275"/>
    </location>
</feature>
<feature type="compositionally biased region" description="Polar residues" evidence="4">
    <location>
        <begin position="925"/>
        <end position="935"/>
    </location>
</feature>
<dbReference type="CDD" id="cd02576">
    <property type="entry name" value="PseudoU_synth_ScPUS7"/>
    <property type="match status" value="1"/>
</dbReference>
<dbReference type="InterPro" id="IPR020119">
    <property type="entry name" value="PsdUridine_synth_TruD_CS"/>
</dbReference>
<organism evidence="6 7">
    <name type="scientific">Phialocephala subalpina</name>
    <dbReference type="NCBI Taxonomy" id="576137"/>
    <lineage>
        <taxon>Eukaryota</taxon>
        <taxon>Fungi</taxon>
        <taxon>Dikarya</taxon>
        <taxon>Ascomycota</taxon>
        <taxon>Pezizomycotina</taxon>
        <taxon>Leotiomycetes</taxon>
        <taxon>Helotiales</taxon>
        <taxon>Mollisiaceae</taxon>
        <taxon>Phialocephala</taxon>
        <taxon>Phialocephala fortinii species complex</taxon>
    </lineage>
</organism>
<protein>
    <submittedName>
        <fullName evidence="6">Related to PUS7 Protein pseudouridylates U2 snRNA at position 35</fullName>
    </submittedName>
</protein>
<dbReference type="SUPFAM" id="SSF55120">
    <property type="entry name" value="Pseudouridine synthase"/>
    <property type="match status" value="1"/>
</dbReference>
<evidence type="ECO:0000256" key="4">
    <source>
        <dbReference type="SAM" id="MobiDB-lite"/>
    </source>
</evidence>
<keyword evidence="2" id="KW-0819">tRNA processing</keyword>
<dbReference type="NCBIfam" id="TIGR00094">
    <property type="entry name" value="tRNA_TruD_broad"/>
    <property type="match status" value="1"/>
</dbReference>
<feature type="compositionally biased region" description="Low complexity" evidence="4">
    <location>
        <begin position="743"/>
        <end position="757"/>
    </location>
</feature>
<comment type="similarity">
    <text evidence="1">Belongs to the pseudouridine synthase TruD family.</text>
</comment>
<reference evidence="6 7" key="1">
    <citation type="submission" date="2016-03" db="EMBL/GenBank/DDBJ databases">
        <authorList>
            <person name="Ploux O."/>
        </authorList>
    </citation>
    <scope>NUCLEOTIDE SEQUENCE [LARGE SCALE GENOMIC DNA]</scope>
    <source>
        <strain evidence="6 7">UAMH 11012</strain>
    </source>
</reference>
<accession>A0A1L7X2L8</accession>
<evidence type="ECO:0000256" key="1">
    <source>
        <dbReference type="ARBA" id="ARBA00007953"/>
    </source>
</evidence>
<dbReference type="PANTHER" id="PTHR13326">
    <property type="entry name" value="TRNA PSEUDOURIDINE SYNTHASE D"/>
    <property type="match status" value="1"/>
</dbReference>
<dbReference type="InterPro" id="IPR001656">
    <property type="entry name" value="PsdUridine_synth_TruD"/>
</dbReference>
<evidence type="ECO:0000259" key="5">
    <source>
        <dbReference type="PROSITE" id="PS50984"/>
    </source>
</evidence>
<feature type="region of interest" description="Disordered" evidence="4">
    <location>
        <begin position="1"/>
        <end position="41"/>
    </location>
</feature>
<feature type="region of interest" description="Disordered" evidence="4">
    <location>
        <begin position="707"/>
        <end position="771"/>
    </location>
</feature>
<keyword evidence="7" id="KW-1185">Reference proteome</keyword>
<proteinExistence type="inferred from homology"/>
<dbReference type="Gene3D" id="3.30.2350.20">
    <property type="entry name" value="TruD, catalytic domain"/>
    <property type="match status" value="3"/>
</dbReference>
<feature type="compositionally biased region" description="Low complexity" evidence="4">
    <location>
        <begin position="251"/>
        <end position="266"/>
    </location>
</feature>
<feature type="region of interest" description="Disordered" evidence="4">
    <location>
        <begin position="907"/>
        <end position="946"/>
    </location>
</feature>
<dbReference type="GO" id="GO:0008033">
    <property type="term" value="P:tRNA processing"/>
    <property type="evidence" value="ECO:0007669"/>
    <property type="project" value="UniProtKB-KW"/>
</dbReference>
<feature type="compositionally biased region" description="Polar residues" evidence="4">
    <location>
        <begin position="708"/>
        <end position="722"/>
    </location>
</feature>
<dbReference type="InterPro" id="IPR042214">
    <property type="entry name" value="TruD_catalytic"/>
</dbReference>
<dbReference type="PROSITE" id="PS01268">
    <property type="entry name" value="UPF0024"/>
    <property type="match status" value="1"/>
</dbReference>
<feature type="compositionally biased region" description="Low complexity" evidence="4">
    <location>
        <begin position="25"/>
        <end position="38"/>
    </location>
</feature>
<feature type="domain" description="TRUD" evidence="5">
    <location>
        <begin position="411"/>
        <end position="676"/>
    </location>
</feature>
<evidence type="ECO:0000313" key="6">
    <source>
        <dbReference type="EMBL" id="CZR59263.1"/>
    </source>
</evidence>
<dbReference type="Pfam" id="PF01142">
    <property type="entry name" value="TruD"/>
    <property type="match status" value="1"/>
</dbReference>
<dbReference type="PANTHER" id="PTHR13326:SF21">
    <property type="entry name" value="PSEUDOURIDYLATE SYNTHASE PUS7L"/>
    <property type="match status" value="1"/>
</dbReference>
<dbReference type="STRING" id="576137.A0A1L7X2L8"/>
<evidence type="ECO:0000256" key="3">
    <source>
        <dbReference type="ARBA" id="ARBA00023235"/>
    </source>
</evidence>
<sequence>MATPSTENEPFPKRQKTSSSTSIFPTTLTTPQPPTQEQAIEEPTMESIPWPSRDPKVYIADSTTLHEPRELAVGIAQCVDGKTPGFSGTLKQRYNDFHVNEIGGDGQVYRLSDDRAPDCLGAPERQAINTHIKAVDRIDPVARAELPGETTSVVPDETAEPLAFVLSPEDEKFLIEYFGIEGKDKLIALHESVTTKPSLKRTAHGFVTSLPIQDKAVRGNMHGQLRRIFNSHFESTTDENNGIVVGAAPSPQKNPRGGRQPQRQQNTSQIKGKLGWEEKYGGEHLHMTMCKENKDTMEVISFMARELKCKPKDFSFAGTKDRRATTNQRVSVYRQTAERVAKLNASLRNAAVGDFKYEKQRLELGELLGNLFVVVLRDCDFGQTADMDDSAILELANKTLDRNVKSLQENGFINYFGLQRFGTHGIGTDVVGLKILQSDFQGAVDAIMSYDPKMAFYSPSYCYQNAINRDDAARASAIDSFRRSGTSKSLDTLPRKFSAEAAIIRHLGSGNRKTDYLGALGCIQRNLKTMYVHAYQSFVWNHIASERWARYGSKVIEGDLVLVNTQDAKVAQLDDFDENGEVVVHPGAHDSAINADDIFQRARPLTAEEAESGQYSIFDVVLPTPGFDIEYPLNAIGDFYKEFMGSKQGGGIDPGNMRRPQKDFSLSGSYRPFLATVMGEIHYETRIYYGTTTQLVETDLDKLKKSRNYTQQDSENSAQSGAAQAATDRQVVKNENAKTPTASPYSSLGSNSISLKSRTNRQTNPGKQRYLGQDVAAGLQKYGNSNQMSGWLNFEKKLEEQDKEAAAAADAVRARMIAEDFEGPAVTDTWTPTHAESTKQVIGKDSVEVVGNGSQGPKTIGKEEKLGAPAQVAVSSSKVIESATGVQAVSPVAKPTSQPTSPIIKAAVSTPTTPDQSNKRAAGEISTSRASSPQRTPRRIDGEPEPTRVAAILTFSLGSSQYATMALRELMKAGGVRSYKPEYTQGR</sequence>
<evidence type="ECO:0000256" key="2">
    <source>
        <dbReference type="ARBA" id="ARBA00022694"/>
    </source>
</evidence>
<dbReference type="Proteomes" id="UP000184330">
    <property type="component" value="Unassembled WGS sequence"/>
</dbReference>
<dbReference type="GO" id="GO:0005634">
    <property type="term" value="C:nucleus"/>
    <property type="evidence" value="ECO:0007669"/>
    <property type="project" value="TreeGrafter"/>
</dbReference>
<dbReference type="GO" id="GO:0001522">
    <property type="term" value="P:pseudouridine synthesis"/>
    <property type="evidence" value="ECO:0007669"/>
    <property type="project" value="InterPro"/>
</dbReference>
<dbReference type="InterPro" id="IPR011760">
    <property type="entry name" value="PsdUridine_synth_TruD_insert"/>
</dbReference>
<evidence type="ECO:0000313" key="7">
    <source>
        <dbReference type="Proteomes" id="UP000184330"/>
    </source>
</evidence>
<dbReference type="EMBL" id="FJOG01000013">
    <property type="protein sequence ID" value="CZR59263.1"/>
    <property type="molecule type" value="Genomic_DNA"/>
</dbReference>
<dbReference type="PROSITE" id="PS50984">
    <property type="entry name" value="TRUD"/>
    <property type="match status" value="1"/>
</dbReference>